<dbReference type="GO" id="GO:0015225">
    <property type="term" value="F:biotin transmembrane transporter activity"/>
    <property type="evidence" value="ECO:0007669"/>
    <property type="project" value="UniProtKB-UniRule"/>
</dbReference>
<keyword evidence="2" id="KW-0813">Transport</keyword>
<gene>
    <name evidence="4" type="ORF">ASU35_17840</name>
</gene>
<dbReference type="InterPro" id="IPR003784">
    <property type="entry name" value="BioY"/>
</dbReference>
<keyword evidence="2" id="KW-1003">Cell membrane</keyword>
<dbReference type="EMBL" id="LNAM01000082">
    <property type="protein sequence ID" value="KSV59834.1"/>
    <property type="molecule type" value="Genomic_DNA"/>
</dbReference>
<feature type="transmembrane region" description="Helical" evidence="3">
    <location>
        <begin position="119"/>
        <end position="138"/>
    </location>
</feature>
<dbReference type="GO" id="GO:0005886">
    <property type="term" value="C:plasma membrane"/>
    <property type="evidence" value="ECO:0007669"/>
    <property type="project" value="UniProtKB-SubCell"/>
</dbReference>
<keyword evidence="3" id="KW-0812">Transmembrane</keyword>
<feature type="transmembrane region" description="Helical" evidence="3">
    <location>
        <begin position="63"/>
        <end position="81"/>
    </location>
</feature>
<dbReference type="PIRSF" id="PIRSF016661">
    <property type="entry name" value="BioY"/>
    <property type="match status" value="1"/>
</dbReference>
<dbReference type="AlphaFoldDB" id="A0A0V8QHC7"/>
<evidence type="ECO:0000256" key="3">
    <source>
        <dbReference type="SAM" id="Phobius"/>
    </source>
</evidence>
<comment type="subcellular location">
    <subcellularLocation>
        <location evidence="2">Cell membrane</location>
        <topology evidence="2">Multi-pass membrane protein</topology>
    </subcellularLocation>
</comment>
<feature type="transmembrane region" description="Helical" evidence="3">
    <location>
        <begin position="38"/>
        <end position="56"/>
    </location>
</feature>
<reference evidence="4 5" key="1">
    <citation type="submission" date="2015-11" db="EMBL/GenBank/DDBJ databases">
        <title>Butyribacter intestini gen. nov., sp. nov., a butyric acid-producing bacterium of the family Lachnospiraceae isolated from the human faeces.</title>
        <authorList>
            <person name="Zou Y."/>
            <person name="Xue W."/>
            <person name="Luo G."/>
            <person name="Lv M."/>
        </authorList>
    </citation>
    <scope>NUCLEOTIDE SEQUENCE [LARGE SCALE GENOMIC DNA]</scope>
    <source>
        <strain evidence="4 5">ACET-33324</strain>
    </source>
</reference>
<dbReference type="PANTHER" id="PTHR34295">
    <property type="entry name" value="BIOTIN TRANSPORTER BIOY"/>
    <property type="match status" value="1"/>
</dbReference>
<proteinExistence type="inferred from homology"/>
<keyword evidence="5" id="KW-1185">Reference proteome</keyword>
<feature type="transmembrane region" description="Helical" evidence="3">
    <location>
        <begin position="144"/>
        <end position="169"/>
    </location>
</feature>
<comment type="similarity">
    <text evidence="1 2">Belongs to the BioY family.</text>
</comment>
<keyword evidence="3" id="KW-1133">Transmembrane helix</keyword>
<evidence type="ECO:0000256" key="1">
    <source>
        <dbReference type="ARBA" id="ARBA00010692"/>
    </source>
</evidence>
<accession>A0A0V8QHC7</accession>
<evidence type="ECO:0000256" key="2">
    <source>
        <dbReference type="PIRNR" id="PIRNR016661"/>
    </source>
</evidence>
<dbReference type="Gene3D" id="1.10.1760.20">
    <property type="match status" value="1"/>
</dbReference>
<feature type="transmembrane region" description="Helical" evidence="3">
    <location>
        <begin position="12"/>
        <end position="32"/>
    </location>
</feature>
<dbReference type="STRING" id="290052.ASU35_17840"/>
<evidence type="ECO:0000313" key="4">
    <source>
        <dbReference type="EMBL" id="KSV59834.1"/>
    </source>
</evidence>
<feature type="transmembrane region" description="Helical" evidence="3">
    <location>
        <begin position="87"/>
        <end position="107"/>
    </location>
</feature>
<protein>
    <recommendedName>
        <fullName evidence="2">Biotin transporter</fullName>
    </recommendedName>
</protein>
<evidence type="ECO:0000313" key="5">
    <source>
        <dbReference type="Proteomes" id="UP000054874"/>
    </source>
</evidence>
<dbReference type="PANTHER" id="PTHR34295:SF1">
    <property type="entry name" value="BIOTIN TRANSPORTER BIOY"/>
    <property type="match status" value="1"/>
</dbReference>
<organism evidence="4 5">
    <name type="scientific">Acetivibrio ethanolgignens</name>
    <dbReference type="NCBI Taxonomy" id="290052"/>
    <lineage>
        <taxon>Bacteria</taxon>
        <taxon>Bacillati</taxon>
        <taxon>Bacillota</taxon>
        <taxon>Clostridia</taxon>
        <taxon>Eubacteriales</taxon>
        <taxon>Oscillospiraceae</taxon>
        <taxon>Acetivibrio</taxon>
    </lineage>
</organism>
<comment type="caution">
    <text evidence="4">The sequence shown here is derived from an EMBL/GenBank/DDBJ whole genome shotgun (WGS) entry which is preliminary data.</text>
</comment>
<sequence>MNTTAKNRISTKHMVLIGMFAAVLAVMSQLSIPMPSGVPATIQVFAVALCGVVLGWKLGPASMLVYILIGAVGAPVFANFGAGLGVIFGKTGGFIIAYPFMTMLCGLSEKVKPFWQKILFCLTGLFVCHLFGTLQYMLLTGMSFPAAALLMSLPYLFKDGILVVAAAAVGKTLRTALQASAVRA</sequence>
<dbReference type="Pfam" id="PF02632">
    <property type="entry name" value="BioY"/>
    <property type="match status" value="1"/>
</dbReference>
<dbReference type="RefSeq" id="WP_058351939.1">
    <property type="nucleotide sequence ID" value="NZ_CABMMD010000082.1"/>
</dbReference>
<keyword evidence="2 3" id="KW-0472">Membrane</keyword>
<dbReference type="Proteomes" id="UP000054874">
    <property type="component" value="Unassembled WGS sequence"/>
</dbReference>
<dbReference type="OrthoDB" id="9803495at2"/>
<name>A0A0V8QHC7_9FIRM</name>